<dbReference type="AlphaFoldDB" id="A0A9N9BH65"/>
<evidence type="ECO:0000313" key="2">
    <source>
        <dbReference type="Proteomes" id="UP000789739"/>
    </source>
</evidence>
<dbReference type="OrthoDB" id="2447222at2759"/>
<comment type="caution">
    <text evidence="1">The sequence shown here is derived from an EMBL/GenBank/DDBJ whole genome shotgun (WGS) entry which is preliminary data.</text>
</comment>
<protein>
    <submittedName>
        <fullName evidence="1">8666_t:CDS:1</fullName>
    </submittedName>
</protein>
<reference evidence="1" key="1">
    <citation type="submission" date="2021-06" db="EMBL/GenBank/DDBJ databases">
        <authorList>
            <person name="Kallberg Y."/>
            <person name="Tangrot J."/>
            <person name="Rosling A."/>
        </authorList>
    </citation>
    <scope>NUCLEOTIDE SEQUENCE</scope>
    <source>
        <strain evidence="1">BR232B</strain>
    </source>
</reference>
<dbReference type="Proteomes" id="UP000789739">
    <property type="component" value="Unassembled WGS sequence"/>
</dbReference>
<accession>A0A9N9BH65</accession>
<keyword evidence="2" id="KW-1185">Reference proteome</keyword>
<proteinExistence type="predicted"/>
<organism evidence="1 2">
    <name type="scientific">Paraglomus brasilianum</name>
    <dbReference type="NCBI Taxonomy" id="144538"/>
    <lineage>
        <taxon>Eukaryota</taxon>
        <taxon>Fungi</taxon>
        <taxon>Fungi incertae sedis</taxon>
        <taxon>Mucoromycota</taxon>
        <taxon>Glomeromycotina</taxon>
        <taxon>Glomeromycetes</taxon>
        <taxon>Paraglomerales</taxon>
        <taxon>Paraglomeraceae</taxon>
        <taxon>Paraglomus</taxon>
    </lineage>
</organism>
<dbReference type="EMBL" id="CAJVPI010000741">
    <property type="protein sequence ID" value="CAG8567818.1"/>
    <property type="molecule type" value="Genomic_DNA"/>
</dbReference>
<sequence>MVGYFKFKRKHGEGAFADHAAAVAVTELLKDYNLKDIYNMNETILFYRYASTTRLKEKKKDKTTDIGAMFGNADGSDKMKPLVIVWMTELLFQSWISHTEEDGCKNTSTIQKRMRQRKYQLIKK</sequence>
<name>A0A9N9BH65_9GLOM</name>
<evidence type="ECO:0000313" key="1">
    <source>
        <dbReference type="EMBL" id="CAG8567818.1"/>
    </source>
</evidence>
<gene>
    <name evidence="1" type="ORF">PBRASI_LOCUS5937</name>
</gene>